<reference evidence="5" key="3">
    <citation type="submission" date="2011-03" db="EMBL/GenBank/DDBJ databases">
        <title>Annotation of Magnaporthe poae ATCC 64411.</title>
        <authorList>
            <person name="Ma L.-J."/>
            <person name="Dead R."/>
            <person name="Young S.K."/>
            <person name="Zeng Q."/>
            <person name="Gargeya S."/>
            <person name="Fitzgerald M."/>
            <person name="Haas B."/>
            <person name="Abouelleil A."/>
            <person name="Alvarado L."/>
            <person name="Arachchi H.M."/>
            <person name="Berlin A."/>
            <person name="Brown A."/>
            <person name="Chapman S.B."/>
            <person name="Chen Z."/>
            <person name="Dunbar C."/>
            <person name="Freedman E."/>
            <person name="Gearin G."/>
            <person name="Gellesch M."/>
            <person name="Goldberg J."/>
            <person name="Griggs A."/>
            <person name="Gujja S."/>
            <person name="Heiman D."/>
            <person name="Howarth C."/>
            <person name="Larson L."/>
            <person name="Lui A."/>
            <person name="MacDonald P.J.P."/>
            <person name="Mehta T."/>
            <person name="Montmayeur A."/>
            <person name="Murphy C."/>
            <person name="Neiman D."/>
            <person name="Pearson M."/>
            <person name="Priest M."/>
            <person name="Roberts A."/>
            <person name="Saif S."/>
            <person name="Shea T."/>
            <person name="Shenoy N."/>
            <person name="Sisk P."/>
            <person name="Stolte C."/>
            <person name="Sykes S."/>
            <person name="Yandava C."/>
            <person name="Wortman J."/>
            <person name="Nusbaum C."/>
            <person name="Birren B."/>
        </authorList>
    </citation>
    <scope>NUCLEOTIDE SEQUENCE</scope>
    <source>
        <strain evidence="5">ATCC 64411</strain>
    </source>
</reference>
<dbReference type="InterPro" id="IPR002110">
    <property type="entry name" value="Ankyrin_rpt"/>
</dbReference>
<evidence type="ECO:0000256" key="1">
    <source>
        <dbReference type="ARBA" id="ARBA00022737"/>
    </source>
</evidence>
<dbReference type="Pfam" id="PF13637">
    <property type="entry name" value="Ank_4"/>
    <property type="match status" value="1"/>
</dbReference>
<feature type="repeat" description="ANK" evidence="3">
    <location>
        <begin position="446"/>
        <end position="478"/>
    </location>
</feature>
<feature type="compositionally biased region" description="Basic residues" evidence="4">
    <location>
        <begin position="810"/>
        <end position="823"/>
    </location>
</feature>
<accession>A0A0C4E8S2</accession>
<reference evidence="6" key="5">
    <citation type="submission" date="2015-06" db="UniProtKB">
        <authorList>
            <consortium name="EnsemblFungi"/>
        </authorList>
    </citation>
    <scope>IDENTIFICATION</scope>
    <source>
        <strain evidence="6">ATCC 64411</strain>
    </source>
</reference>
<keyword evidence="7" id="KW-1185">Reference proteome</keyword>
<evidence type="ECO:0000313" key="6">
    <source>
        <dbReference type="EnsemblFungi" id="MAPG_08990T0"/>
    </source>
</evidence>
<dbReference type="EnsemblFungi" id="MAPG_08990T0">
    <property type="protein sequence ID" value="MAPG_08990T0"/>
    <property type="gene ID" value="MAPG_08990"/>
</dbReference>
<dbReference type="SMART" id="SM00248">
    <property type="entry name" value="ANK"/>
    <property type="match status" value="5"/>
</dbReference>
<dbReference type="Proteomes" id="UP000011715">
    <property type="component" value="Unassembled WGS sequence"/>
</dbReference>
<dbReference type="Gene3D" id="1.25.40.20">
    <property type="entry name" value="Ankyrin repeat-containing domain"/>
    <property type="match status" value="1"/>
</dbReference>
<protein>
    <submittedName>
        <fullName evidence="5 6">Uncharacterized protein</fullName>
    </submittedName>
</protein>
<proteinExistence type="predicted"/>
<dbReference type="AlphaFoldDB" id="A0A0C4E8S2"/>
<dbReference type="Pfam" id="PF12796">
    <property type="entry name" value="Ank_2"/>
    <property type="match status" value="1"/>
</dbReference>
<dbReference type="OrthoDB" id="539213at2759"/>
<evidence type="ECO:0000256" key="4">
    <source>
        <dbReference type="SAM" id="MobiDB-lite"/>
    </source>
</evidence>
<keyword evidence="1" id="KW-0677">Repeat</keyword>
<dbReference type="PROSITE" id="PS50297">
    <property type="entry name" value="ANK_REP_REGION"/>
    <property type="match status" value="3"/>
</dbReference>
<name>A0A0C4E8S2_MAGP6</name>
<reference evidence="7" key="2">
    <citation type="submission" date="2010-05" db="EMBL/GenBank/DDBJ databases">
        <title>The genome sequence of Magnaporthe poae strain ATCC 64411.</title>
        <authorList>
            <person name="Ma L.-J."/>
            <person name="Dead R."/>
            <person name="Young S."/>
            <person name="Zeng Q."/>
            <person name="Koehrsen M."/>
            <person name="Alvarado L."/>
            <person name="Berlin A."/>
            <person name="Chapman S.B."/>
            <person name="Chen Z."/>
            <person name="Freedman E."/>
            <person name="Gellesch M."/>
            <person name="Goldberg J."/>
            <person name="Griggs A."/>
            <person name="Gujja S."/>
            <person name="Heilman E.R."/>
            <person name="Heiman D."/>
            <person name="Hepburn T."/>
            <person name="Howarth C."/>
            <person name="Jen D."/>
            <person name="Larson L."/>
            <person name="Mehta T."/>
            <person name="Neiman D."/>
            <person name="Pearson M."/>
            <person name="Roberts A."/>
            <person name="Saif S."/>
            <person name="Shea T."/>
            <person name="Shenoy N."/>
            <person name="Sisk P."/>
            <person name="Stolte C."/>
            <person name="Sykes S."/>
            <person name="Walk T."/>
            <person name="White J."/>
            <person name="Yandava C."/>
            <person name="Haas B."/>
            <person name="Nusbaum C."/>
            <person name="Birren B."/>
        </authorList>
    </citation>
    <scope>NUCLEOTIDE SEQUENCE [LARGE SCALE GENOMIC DNA]</scope>
    <source>
        <strain evidence="7">ATCC 64411 / 73-15</strain>
    </source>
</reference>
<dbReference type="CDD" id="cd09917">
    <property type="entry name" value="F-box_SF"/>
    <property type="match status" value="1"/>
</dbReference>
<dbReference type="EMBL" id="GL876974">
    <property type="protein sequence ID" value="KLU90023.1"/>
    <property type="molecule type" value="Genomic_DNA"/>
</dbReference>
<keyword evidence="2 3" id="KW-0040">ANK repeat</keyword>
<evidence type="ECO:0000256" key="2">
    <source>
        <dbReference type="ARBA" id="ARBA00023043"/>
    </source>
</evidence>
<gene>
    <name evidence="5" type="ORF">MAPG_08990</name>
</gene>
<dbReference type="PANTHER" id="PTHR24198:SF165">
    <property type="entry name" value="ANKYRIN REPEAT-CONTAINING PROTEIN-RELATED"/>
    <property type="match status" value="1"/>
</dbReference>
<feature type="region of interest" description="Disordered" evidence="4">
    <location>
        <begin position="625"/>
        <end position="781"/>
    </location>
</feature>
<reference evidence="6" key="4">
    <citation type="journal article" date="2015" name="G3 (Bethesda)">
        <title>Genome sequences of three phytopathogenic species of the Magnaporthaceae family of fungi.</title>
        <authorList>
            <person name="Okagaki L.H."/>
            <person name="Nunes C.C."/>
            <person name="Sailsbery J."/>
            <person name="Clay B."/>
            <person name="Brown D."/>
            <person name="John T."/>
            <person name="Oh Y."/>
            <person name="Young N."/>
            <person name="Fitzgerald M."/>
            <person name="Haas B.J."/>
            <person name="Zeng Q."/>
            <person name="Young S."/>
            <person name="Adiconis X."/>
            <person name="Fan L."/>
            <person name="Levin J.Z."/>
            <person name="Mitchell T.K."/>
            <person name="Okubara P.A."/>
            <person name="Farman M.L."/>
            <person name="Kohn L.M."/>
            <person name="Birren B."/>
            <person name="Ma L.-J."/>
            <person name="Dean R.A."/>
        </authorList>
    </citation>
    <scope>NUCLEOTIDE SEQUENCE</scope>
    <source>
        <strain evidence="6">ATCC 64411 / 73-15</strain>
    </source>
</reference>
<dbReference type="STRING" id="644358.A0A0C4E8S2"/>
<sequence length="823" mass="90057">MRRRSFCYLLPLAYINTAGSIYVSLSLYQPSPARSLVFTLASDFPGKHRLPEPASTYLPRYYHILRNPPSPAITHQKLPNQSKSPLINPTQSQSQIMSGLQPYLCGCPTEILLEISKYLEAVADFSALSCVSRRFRWLFGDDFLRLAIKERSIKKHQSKDLILIDLFLHAVRHDSVNIITYLTLRSREKLDLRGVIPKPGFQRNKITFIHHSLVADAPRVAAQLAKHGADMIQEGSQMYPDLTPLCLTLARPSLVTSARELDVALRVACSFGLPRTTRMLLIRGAETDQVNQYGIAPIHVALAQRAPWFRASEGYETTFSKFIGHSSWESMVAQTMAALVEFGADPNRKSETSRAHRCGYRCWKSLDCDHKCQTPMHLAAASGNGEAIRRLLNAGADPTAPNGEGYTPLYAAISHGHFDTARLILSLYPDNTDCDDCKNPIVHEPSQTTALHVACRFAFVDLVNILLARGLNPNVVNLCGNTAIHEVLGQTHPEMREDVVTVLISLAHAGADAATPAAGGCPWKMAKCHVFPEVRDMFASFRRTIIEQLTVIDEMYRTEGRDIRKIKPKSNQPRPSSPEWLYELYAQEAPEEFDAEKHFPALGDCRSSKPKIGVLIDISTDEPAAAANGVPTDAASSGSRGSSPSTPWADMKKKEGDWVALEPHRKQQPGQNTSKAAATNGPRLGVNWSGPLAPKGVRNATTPPATAKWAGATMKQSRSPTPTRPVPGSADKPSGASKVARVPMGQMNGPKSVHVNTTRPGRAVPVKPRGGSIAGTGVGVGAENNVWVGGRSMEMAKAAEQPQLETQPKKGGRGKKQWSRMQL</sequence>
<dbReference type="VEuPathDB" id="FungiDB:MAPG_08990"/>
<dbReference type="SUPFAM" id="SSF81383">
    <property type="entry name" value="F-box domain"/>
    <property type="match status" value="1"/>
</dbReference>
<evidence type="ECO:0000256" key="3">
    <source>
        <dbReference type="PROSITE-ProRule" id="PRU00023"/>
    </source>
</evidence>
<organism evidence="6 7">
    <name type="scientific">Magnaporthiopsis poae (strain ATCC 64411 / 73-15)</name>
    <name type="common">Kentucky bluegrass fungus</name>
    <name type="synonym">Magnaporthe poae</name>
    <dbReference type="NCBI Taxonomy" id="644358"/>
    <lineage>
        <taxon>Eukaryota</taxon>
        <taxon>Fungi</taxon>
        <taxon>Dikarya</taxon>
        <taxon>Ascomycota</taxon>
        <taxon>Pezizomycotina</taxon>
        <taxon>Sordariomycetes</taxon>
        <taxon>Sordariomycetidae</taxon>
        <taxon>Magnaporthales</taxon>
        <taxon>Magnaporthaceae</taxon>
        <taxon>Magnaporthiopsis</taxon>
    </lineage>
</organism>
<dbReference type="InterPro" id="IPR036770">
    <property type="entry name" value="Ankyrin_rpt-contain_sf"/>
</dbReference>
<feature type="compositionally biased region" description="Basic and acidic residues" evidence="4">
    <location>
        <begin position="650"/>
        <end position="665"/>
    </location>
</feature>
<dbReference type="eggNOG" id="KOG4177">
    <property type="taxonomic scope" value="Eukaryota"/>
</dbReference>
<feature type="repeat" description="ANK" evidence="3">
    <location>
        <begin position="404"/>
        <end position="436"/>
    </location>
</feature>
<feature type="compositionally biased region" description="Low complexity" evidence="4">
    <location>
        <begin position="636"/>
        <end position="645"/>
    </location>
</feature>
<dbReference type="InterPro" id="IPR036047">
    <property type="entry name" value="F-box-like_dom_sf"/>
</dbReference>
<dbReference type="SUPFAM" id="SSF48403">
    <property type="entry name" value="Ankyrin repeat"/>
    <property type="match status" value="2"/>
</dbReference>
<dbReference type="EMBL" id="ADBL01002199">
    <property type="status" value="NOT_ANNOTATED_CDS"/>
    <property type="molecule type" value="Genomic_DNA"/>
</dbReference>
<feature type="repeat" description="ANK" evidence="3">
    <location>
        <begin position="371"/>
        <end position="403"/>
    </location>
</feature>
<dbReference type="PROSITE" id="PS50088">
    <property type="entry name" value="ANK_REPEAT"/>
    <property type="match status" value="3"/>
</dbReference>
<reference evidence="5" key="1">
    <citation type="submission" date="2010-05" db="EMBL/GenBank/DDBJ databases">
        <title>The Genome Sequence of Magnaporthe poae strain ATCC 64411.</title>
        <authorList>
            <consortium name="The Broad Institute Genome Sequencing Platform"/>
            <consortium name="Broad Institute Genome Sequencing Center for Infectious Disease"/>
            <person name="Ma L.-J."/>
            <person name="Dead R."/>
            <person name="Young S."/>
            <person name="Zeng Q."/>
            <person name="Koehrsen M."/>
            <person name="Alvarado L."/>
            <person name="Berlin A."/>
            <person name="Chapman S.B."/>
            <person name="Chen Z."/>
            <person name="Freedman E."/>
            <person name="Gellesch M."/>
            <person name="Goldberg J."/>
            <person name="Griggs A."/>
            <person name="Gujja S."/>
            <person name="Heilman E.R."/>
            <person name="Heiman D."/>
            <person name="Hepburn T."/>
            <person name="Howarth C."/>
            <person name="Jen D."/>
            <person name="Larson L."/>
            <person name="Mehta T."/>
            <person name="Neiman D."/>
            <person name="Pearson M."/>
            <person name="Roberts A."/>
            <person name="Saif S."/>
            <person name="Shea T."/>
            <person name="Shenoy N."/>
            <person name="Sisk P."/>
            <person name="Stolte C."/>
            <person name="Sykes S."/>
            <person name="Walk T."/>
            <person name="White J."/>
            <person name="Yandava C."/>
            <person name="Haas B."/>
            <person name="Nusbaum C."/>
            <person name="Birren B."/>
        </authorList>
    </citation>
    <scope>NUCLEOTIDE SEQUENCE</scope>
    <source>
        <strain evidence="5">ATCC 64411</strain>
    </source>
</reference>
<evidence type="ECO:0000313" key="5">
    <source>
        <dbReference type="EMBL" id="KLU90023.1"/>
    </source>
</evidence>
<dbReference type="PANTHER" id="PTHR24198">
    <property type="entry name" value="ANKYRIN REPEAT AND PROTEIN KINASE DOMAIN-CONTAINING PROTEIN"/>
    <property type="match status" value="1"/>
</dbReference>
<feature type="compositionally biased region" description="Polar residues" evidence="4">
    <location>
        <begin position="668"/>
        <end position="677"/>
    </location>
</feature>
<feature type="region of interest" description="Disordered" evidence="4">
    <location>
        <begin position="797"/>
        <end position="823"/>
    </location>
</feature>
<evidence type="ECO:0000313" key="7">
    <source>
        <dbReference type="Proteomes" id="UP000011715"/>
    </source>
</evidence>